<dbReference type="OrthoDB" id="573392at2"/>
<dbReference type="PROSITE" id="PS51085">
    <property type="entry name" value="2FE2S_FER_2"/>
    <property type="match status" value="1"/>
</dbReference>
<feature type="domain" description="2Fe-2S ferredoxin-type" evidence="2">
    <location>
        <begin position="18"/>
        <end position="100"/>
    </location>
</feature>
<dbReference type="AlphaFoldDB" id="A0A9X0EG32"/>
<evidence type="ECO:0000313" key="4">
    <source>
        <dbReference type="Proteomes" id="UP000029719"/>
    </source>
</evidence>
<sequence length="117" mass="12787">MRTDPLFQPVMSEVRSTRTVTLSFNDQALEVPAGISVAAALLMSGIHRFRATPVSESPRAPYCMMGVCFECLVEIDGAPNRQSCLIEVADGMRIRSQEGARDLIFQPVSVQAVEVQS</sequence>
<dbReference type="SUPFAM" id="SSF54292">
    <property type="entry name" value="2Fe-2S ferredoxin-like"/>
    <property type="match status" value="1"/>
</dbReference>
<organism evidence="3 4">
    <name type="scientific">Pseudomonas lutea</name>
    <dbReference type="NCBI Taxonomy" id="243924"/>
    <lineage>
        <taxon>Bacteria</taxon>
        <taxon>Pseudomonadati</taxon>
        <taxon>Pseudomonadota</taxon>
        <taxon>Gammaproteobacteria</taxon>
        <taxon>Pseudomonadales</taxon>
        <taxon>Pseudomonadaceae</taxon>
        <taxon>Pseudomonas</taxon>
    </lineage>
</organism>
<reference evidence="3 4" key="1">
    <citation type="submission" date="2014-09" db="EMBL/GenBank/DDBJ databases">
        <title>Genome sequence of Pseudomonas lutea strain DSM 17257T.</title>
        <authorList>
            <person name="Kwak Y."/>
            <person name="Shin J.-H."/>
        </authorList>
    </citation>
    <scope>NUCLEOTIDE SEQUENCE [LARGE SCALE GENOMIC DNA]</scope>
    <source>
        <strain evidence="3 4">DSM 17257</strain>
    </source>
</reference>
<dbReference type="InterPro" id="IPR001041">
    <property type="entry name" value="2Fe-2S_ferredoxin-type"/>
</dbReference>
<keyword evidence="1" id="KW-0560">Oxidoreductase</keyword>
<dbReference type="EMBL" id="JRMB01000001">
    <property type="protein sequence ID" value="KGF65168.1"/>
    <property type="molecule type" value="Genomic_DNA"/>
</dbReference>
<evidence type="ECO:0000256" key="1">
    <source>
        <dbReference type="ARBA" id="ARBA00023002"/>
    </source>
</evidence>
<dbReference type="CDD" id="cd00207">
    <property type="entry name" value="fer2"/>
    <property type="match status" value="1"/>
</dbReference>
<dbReference type="GO" id="GO:0016491">
    <property type="term" value="F:oxidoreductase activity"/>
    <property type="evidence" value="ECO:0007669"/>
    <property type="project" value="UniProtKB-KW"/>
</dbReference>
<dbReference type="RefSeq" id="WP_037010158.1">
    <property type="nucleotide sequence ID" value="NZ_JRMB01000001.1"/>
</dbReference>
<comment type="caution">
    <text evidence="3">The sequence shown here is derived from an EMBL/GenBank/DDBJ whole genome shotgun (WGS) entry which is preliminary data.</text>
</comment>
<protein>
    <submittedName>
        <fullName evidence="3">NAD(FAD)-dependent dehydrogenase</fullName>
    </submittedName>
</protein>
<gene>
    <name evidence="3" type="ORF">LT42_04220</name>
</gene>
<dbReference type="Gene3D" id="3.10.20.440">
    <property type="entry name" value="2Fe-2S iron-sulphur cluster binding domain, sarcosine oxidase, alpha subunit, N-terminal domain"/>
    <property type="match status" value="1"/>
</dbReference>
<proteinExistence type="predicted"/>
<evidence type="ECO:0000313" key="3">
    <source>
        <dbReference type="EMBL" id="KGF65168.1"/>
    </source>
</evidence>
<dbReference type="InterPro" id="IPR036010">
    <property type="entry name" value="2Fe-2S_ferredoxin-like_sf"/>
</dbReference>
<dbReference type="Proteomes" id="UP000029719">
    <property type="component" value="Unassembled WGS sequence"/>
</dbReference>
<dbReference type="GO" id="GO:0051536">
    <property type="term" value="F:iron-sulfur cluster binding"/>
    <property type="evidence" value="ECO:0007669"/>
    <property type="project" value="InterPro"/>
</dbReference>
<evidence type="ECO:0000259" key="2">
    <source>
        <dbReference type="PROSITE" id="PS51085"/>
    </source>
</evidence>
<dbReference type="InterPro" id="IPR042204">
    <property type="entry name" value="2Fe-2S-bd_N"/>
</dbReference>
<accession>A0A9X0EG32</accession>
<dbReference type="Pfam" id="PF13510">
    <property type="entry name" value="Fer2_4"/>
    <property type="match status" value="1"/>
</dbReference>
<name>A0A9X0EG32_9PSED</name>